<sequence length="59" mass="6994">MLLNGQPNFVWQPTPSFREEQTTPHQEMADCFIVLVTRHKIFDGIGFAWLTYLQYNISY</sequence>
<reference evidence="1" key="1">
    <citation type="journal article" date="2009" name="PLoS Genet.">
        <title>Sequencing, mapping, and analysis of 27,455 maize full-length cDNAs.</title>
        <authorList>
            <person name="Soderlund C."/>
            <person name="Descour A."/>
            <person name="Kudrna D."/>
            <person name="Bomhoff M."/>
            <person name="Boyd L."/>
            <person name="Currie J."/>
            <person name="Angelova A."/>
            <person name="Collura K."/>
            <person name="Wissotski M."/>
            <person name="Ashley E."/>
            <person name="Morrow D."/>
            <person name="Fernandes J."/>
            <person name="Walbot V."/>
            <person name="Yu Y."/>
        </authorList>
    </citation>
    <scope>NUCLEOTIDE SEQUENCE</scope>
    <source>
        <strain evidence="1">B73</strain>
    </source>
</reference>
<name>B4FXS1_MAIZE</name>
<proteinExistence type="evidence at transcript level"/>
<dbReference type="AlphaFoldDB" id="B4FXS1"/>
<organism evidence="1">
    <name type="scientific">Zea mays</name>
    <name type="common">Maize</name>
    <dbReference type="NCBI Taxonomy" id="4577"/>
    <lineage>
        <taxon>Eukaryota</taxon>
        <taxon>Viridiplantae</taxon>
        <taxon>Streptophyta</taxon>
        <taxon>Embryophyta</taxon>
        <taxon>Tracheophyta</taxon>
        <taxon>Spermatophyta</taxon>
        <taxon>Magnoliopsida</taxon>
        <taxon>Liliopsida</taxon>
        <taxon>Poales</taxon>
        <taxon>Poaceae</taxon>
        <taxon>PACMAD clade</taxon>
        <taxon>Panicoideae</taxon>
        <taxon>Andropogonodae</taxon>
        <taxon>Andropogoneae</taxon>
        <taxon>Tripsacinae</taxon>
        <taxon>Zea</taxon>
    </lineage>
</organism>
<dbReference type="EMBL" id="BT041909">
    <property type="protein sequence ID" value="ACF86914.1"/>
    <property type="molecule type" value="mRNA"/>
</dbReference>
<dbReference type="HOGENOM" id="CLU_2964239_0_0_1"/>
<accession>B4FXS1</accession>
<evidence type="ECO:0000313" key="1">
    <source>
        <dbReference type="EMBL" id="ACF86914.1"/>
    </source>
</evidence>
<protein>
    <submittedName>
        <fullName evidence="1">Uncharacterized protein</fullName>
    </submittedName>
</protein>